<comment type="caution">
    <text evidence="2">The sequence shown here is derived from an EMBL/GenBank/DDBJ whole genome shotgun (WGS) entry which is preliminary data.</text>
</comment>
<feature type="region of interest" description="Disordered" evidence="1">
    <location>
        <begin position="1"/>
        <end position="22"/>
    </location>
</feature>
<accession>A0A8J2P2G2</accession>
<keyword evidence="3" id="KW-1185">Reference proteome</keyword>
<sequence length="22" mass="2506">LDRSKKLSLQVGESLGRRFSTQ</sequence>
<gene>
    <name evidence="2" type="ORF">AFUS01_LOCUS10743</name>
</gene>
<feature type="non-terminal residue" evidence="2">
    <location>
        <position position="22"/>
    </location>
</feature>
<dbReference type="EMBL" id="CAJVCH010080309">
    <property type="protein sequence ID" value="CAG7721534.1"/>
    <property type="molecule type" value="Genomic_DNA"/>
</dbReference>
<evidence type="ECO:0000256" key="1">
    <source>
        <dbReference type="SAM" id="MobiDB-lite"/>
    </source>
</evidence>
<organism evidence="2 3">
    <name type="scientific">Allacma fusca</name>
    <dbReference type="NCBI Taxonomy" id="39272"/>
    <lineage>
        <taxon>Eukaryota</taxon>
        <taxon>Metazoa</taxon>
        <taxon>Ecdysozoa</taxon>
        <taxon>Arthropoda</taxon>
        <taxon>Hexapoda</taxon>
        <taxon>Collembola</taxon>
        <taxon>Symphypleona</taxon>
        <taxon>Sminthuridae</taxon>
        <taxon>Allacma</taxon>
    </lineage>
</organism>
<proteinExistence type="predicted"/>
<dbReference type="Proteomes" id="UP000708208">
    <property type="component" value="Unassembled WGS sequence"/>
</dbReference>
<evidence type="ECO:0000313" key="2">
    <source>
        <dbReference type="EMBL" id="CAG7721534.1"/>
    </source>
</evidence>
<name>A0A8J2P2G2_9HEXA</name>
<dbReference type="AlphaFoldDB" id="A0A8J2P2G2"/>
<protein>
    <submittedName>
        <fullName evidence="2">Uncharacterized protein</fullName>
    </submittedName>
</protein>
<evidence type="ECO:0000313" key="3">
    <source>
        <dbReference type="Proteomes" id="UP000708208"/>
    </source>
</evidence>
<reference evidence="2" key="1">
    <citation type="submission" date="2021-06" db="EMBL/GenBank/DDBJ databases">
        <authorList>
            <person name="Hodson N. C."/>
            <person name="Mongue J. A."/>
            <person name="Jaron S. K."/>
        </authorList>
    </citation>
    <scope>NUCLEOTIDE SEQUENCE</scope>
</reference>